<accession>A0A433BAM2</accession>
<dbReference type="AlphaFoldDB" id="A0A433BAM2"/>
<evidence type="ECO:0000313" key="2">
    <source>
        <dbReference type="Proteomes" id="UP000268093"/>
    </source>
</evidence>
<dbReference type="Proteomes" id="UP000268093">
    <property type="component" value="Unassembled WGS sequence"/>
</dbReference>
<dbReference type="EMBL" id="RBNI01014328">
    <property type="protein sequence ID" value="RUP22103.1"/>
    <property type="molecule type" value="Genomic_DNA"/>
</dbReference>
<organism evidence="1 2">
    <name type="scientific">Jimgerdemannia flammicorona</name>
    <dbReference type="NCBI Taxonomy" id="994334"/>
    <lineage>
        <taxon>Eukaryota</taxon>
        <taxon>Fungi</taxon>
        <taxon>Fungi incertae sedis</taxon>
        <taxon>Mucoromycota</taxon>
        <taxon>Mucoromycotina</taxon>
        <taxon>Endogonomycetes</taxon>
        <taxon>Endogonales</taxon>
        <taxon>Endogonaceae</taxon>
        <taxon>Jimgerdemannia</taxon>
    </lineage>
</organism>
<reference evidence="1 2" key="1">
    <citation type="journal article" date="2018" name="New Phytol.">
        <title>Phylogenomics of Endogonaceae and evolution of mycorrhizas within Mucoromycota.</title>
        <authorList>
            <person name="Chang Y."/>
            <person name="Desiro A."/>
            <person name="Na H."/>
            <person name="Sandor L."/>
            <person name="Lipzen A."/>
            <person name="Clum A."/>
            <person name="Barry K."/>
            <person name="Grigoriev I.V."/>
            <person name="Martin F.M."/>
            <person name="Stajich J.E."/>
            <person name="Smith M.E."/>
            <person name="Bonito G."/>
            <person name="Spatafora J.W."/>
        </authorList>
    </citation>
    <scope>NUCLEOTIDE SEQUENCE [LARGE SCALE GENOMIC DNA]</scope>
    <source>
        <strain evidence="1 2">GMNB39</strain>
    </source>
</reference>
<name>A0A433BAM2_9FUNG</name>
<proteinExistence type="predicted"/>
<gene>
    <name evidence="1" type="ORF">BC936DRAFT_139117</name>
</gene>
<comment type="caution">
    <text evidence="1">The sequence shown here is derived from an EMBL/GenBank/DDBJ whole genome shotgun (WGS) entry which is preliminary data.</text>
</comment>
<evidence type="ECO:0000313" key="1">
    <source>
        <dbReference type="EMBL" id="RUP22103.1"/>
    </source>
</evidence>
<keyword evidence="2" id="KW-1185">Reference proteome</keyword>
<sequence length="71" mass="7455">MKVAAPTTHPLLRRCLERALVLELVDTHIHRLAIRHTLGCGALAASAADPDVVDHVALLGLVTQTTGLIGA</sequence>
<protein>
    <submittedName>
        <fullName evidence="1">Uncharacterized protein</fullName>
    </submittedName>
</protein>